<evidence type="ECO:0000256" key="6">
    <source>
        <dbReference type="ARBA" id="ARBA00022777"/>
    </source>
</evidence>
<dbReference type="EC" id="2.7.13.3" evidence="2"/>
<dbReference type="Proteomes" id="UP000620670">
    <property type="component" value="Unassembled WGS sequence"/>
</dbReference>
<dbReference type="InterPro" id="IPR011102">
    <property type="entry name" value="Sig_transdc_His_kinase_HWE"/>
</dbReference>
<proteinExistence type="predicted"/>
<dbReference type="EMBL" id="JAELXT010000021">
    <property type="protein sequence ID" value="MBJ6127213.1"/>
    <property type="molecule type" value="Genomic_DNA"/>
</dbReference>
<keyword evidence="10" id="KW-1185">Reference proteome</keyword>
<sequence>MVEADDVSVLILAPHGRDGAVASAILGEVGILAETRPSLEALVAGLDGSACAVITEEALLSADRRELAEWIERQPPWSDFPFILLTHRGGSPVEHLTDLLGNVTVLERPFHPAVLVNAVRSAFRARQRQREVEAHLKERQRTHERQALLIRELHHRVKNTLATVQGLLGATARSTHSVDEFYRSFADRIVALANTHNLLTEDYWQTAPLIEMFRNELAHYDDGGARRITLDGPPVELSADLAVPIGMALHELTTNAAKHGALSGPGGQVAVAWKVRDLEEGRRLAIEWVERGGPPVEQPRRKGFGSTLLHRVLTHQCHATISIAYDREGLSCHMDIPLIEERLVPEY</sequence>
<comment type="catalytic activity">
    <reaction evidence="1">
        <text>ATP + protein L-histidine = ADP + protein N-phospho-L-histidine.</text>
        <dbReference type="EC" id="2.7.13.3"/>
    </reaction>
</comment>
<evidence type="ECO:0000256" key="1">
    <source>
        <dbReference type="ARBA" id="ARBA00000085"/>
    </source>
</evidence>
<keyword evidence="7" id="KW-0067">ATP-binding</keyword>
<keyword evidence="3" id="KW-0597">Phosphoprotein</keyword>
<accession>A0ABS0Y4H9</accession>
<name>A0ABS0Y4H9_9HYPH</name>
<dbReference type="InterPro" id="IPR036890">
    <property type="entry name" value="HATPase_C_sf"/>
</dbReference>
<dbReference type="SUPFAM" id="SSF52172">
    <property type="entry name" value="CheY-like"/>
    <property type="match status" value="1"/>
</dbReference>
<gene>
    <name evidence="9" type="ORF">JAO75_17560</name>
</gene>
<reference evidence="10" key="1">
    <citation type="submission" date="2020-12" db="EMBL/GenBank/DDBJ databases">
        <title>Hymenobacter sp.</title>
        <authorList>
            <person name="Kim M.K."/>
        </authorList>
    </citation>
    <scope>NUCLEOTIDE SEQUENCE [LARGE SCALE GENOMIC DNA]</scope>
    <source>
        <strain evidence="10">BT325</strain>
    </source>
</reference>
<dbReference type="GO" id="GO:0016301">
    <property type="term" value="F:kinase activity"/>
    <property type="evidence" value="ECO:0007669"/>
    <property type="project" value="UniProtKB-KW"/>
</dbReference>
<keyword evidence="5" id="KW-0547">Nucleotide-binding</keyword>
<evidence type="ECO:0000256" key="2">
    <source>
        <dbReference type="ARBA" id="ARBA00012438"/>
    </source>
</evidence>
<dbReference type="PANTHER" id="PTHR41523:SF8">
    <property type="entry name" value="ETHYLENE RESPONSE SENSOR PROTEIN"/>
    <property type="match status" value="1"/>
</dbReference>
<keyword evidence="4" id="KW-0808">Transferase</keyword>
<dbReference type="Pfam" id="PF07536">
    <property type="entry name" value="HWE_HK"/>
    <property type="match status" value="1"/>
</dbReference>
<dbReference type="Gene3D" id="3.40.50.2300">
    <property type="match status" value="1"/>
</dbReference>
<dbReference type="InterPro" id="IPR011006">
    <property type="entry name" value="CheY-like_superfamily"/>
</dbReference>
<organism evidence="9 10">
    <name type="scientific">Microvirga splendida</name>
    <dbReference type="NCBI Taxonomy" id="2795727"/>
    <lineage>
        <taxon>Bacteria</taxon>
        <taxon>Pseudomonadati</taxon>
        <taxon>Pseudomonadota</taxon>
        <taxon>Alphaproteobacteria</taxon>
        <taxon>Hyphomicrobiales</taxon>
        <taxon>Methylobacteriaceae</taxon>
        <taxon>Microvirga</taxon>
    </lineage>
</organism>
<comment type="caution">
    <text evidence="9">The sequence shown here is derived from an EMBL/GenBank/DDBJ whole genome shotgun (WGS) entry which is preliminary data.</text>
</comment>
<dbReference type="RefSeq" id="WP_199050441.1">
    <property type="nucleotide sequence ID" value="NZ_JAELXT010000021.1"/>
</dbReference>
<evidence type="ECO:0000256" key="5">
    <source>
        <dbReference type="ARBA" id="ARBA00022741"/>
    </source>
</evidence>
<evidence type="ECO:0000256" key="7">
    <source>
        <dbReference type="ARBA" id="ARBA00022840"/>
    </source>
</evidence>
<dbReference type="PANTHER" id="PTHR41523">
    <property type="entry name" value="TWO-COMPONENT SYSTEM SENSOR PROTEIN"/>
    <property type="match status" value="1"/>
</dbReference>
<protein>
    <recommendedName>
        <fullName evidence="2">histidine kinase</fullName>
        <ecNumber evidence="2">2.7.13.3</ecNumber>
    </recommendedName>
</protein>
<feature type="domain" description="Signal transduction histidine kinase HWE region" evidence="8">
    <location>
        <begin position="152"/>
        <end position="234"/>
    </location>
</feature>
<dbReference type="Gene3D" id="3.30.565.10">
    <property type="entry name" value="Histidine kinase-like ATPase, C-terminal domain"/>
    <property type="match status" value="1"/>
</dbReference>
<keyword evidence="6 9" id="KW-0418">Kinase</keyword>
<evidence type="ECO:0000313" key="10">
    <source>
        <dbReference type="Proteomes" id="UP000620670"/>
    </source>
</evidence>
<evidence type="ECO:0000259" key="8">
    <source>
        <dbReference type="SMART" id="SM00911"/>
    </source>
</evidence>
<dbReference type="SMART" id="SM00911">
    <property type="entry name" value="HWE_HK"/>
    <property type="match status" value="1"/>
</dbReference>
<evidence type="ECO:0000313" key="9">
    <source>
        <dbReference type="EMBL" id="MBJ6127213.1"/>
    </source>
</evidence>
<evidence type="ECO:0000256" key="4">
    <source>
        <dbReference type="ARBA" id="ARBA00022679"/>
    </source>
</evidence>
<evidence type="ECO:0000256" key="3">
    <source>
        <dbReference type="ARBA" id="ARBA00022553"/>
    </source>
</evidence>